<keyword evidence="3" id="KW-0808">Transferase</keyword>
<evidence type="ECO:0000256" key="2">
    <source>
        <dbReference type="SAM" id="Phobius"/>
    </source>
</evidence>
<protein>
    <submittedName>
        <fullName evidence="3">PMT family glycosyltransferase</fullName>
    </submittedName>
</protein>
<feature type="transmembrane region" description="Helical" evidence="2">
    <location>
        <begin position="665"/>
        <end position="684"/>
    </location>
</feature>
<feature type="transmembrane region" description="Helical" evidence="2">
    <location>
        <begin position="490"/>
        <end position="505"/>
    </location>
</feature>
<feature type="transmembrane region" description="Helical" evidence="2">
    <location>
        <begin position="260"/>
        <end position="278"/>
    </location>
</feature>
<feature type="transmembrane region" description="Helical" evidence="2">
    <location>
        <begin position="44"/>
        <end position="65"/>
    </location>
</feature>
<organism evidence="3 4">
    <name type="scientific">Bifidobacterium criceti</name>
    <dbReference type="NCBI Taxonomy" id="1960969"/>
    <lineage>
        <taxon>Bacteria</taxon>
        <taxon>Bacillati</taxon>
        <taxon>Actinomycetota</taxon>
        <taxon>Actinomycetes</taxon>
        <taxon>Bifidobacteriales</taxon>
        <taxon>Bifidobacteriaceae</taxon>
        <taxon>Bifidobacterium</taxon>
    </lineage>
</organism>
<gene>
    <name evidence="3" type="ORF">B1526_0206</name>
</gene>
<dbReference type="RefSeq" id="WP_235606971.1">
    <property type="nucleotide sequence ID" value="NZ_MVOH01000003.1"/>
</dbReference>
<dbReference type="GO" id="GO:0016740">
    <property type="term" value="F:transferase activity"/>
    <property type="evidence" value="ECO:0007669"/>
    <property type="project" value="UniProtKB-KW"/>
</dbReference>
<evidence type="ECO:0000256" key="1">
    <source>
        <dbReference type="SAM" id="MobiDB-lite"/>
    </source>
</evidence>
<feature type="transmembrane region" description="Helical" evidence="2">
    <location>
        <begin position="356"/>
        <end position="375"/>
    </location>
</feature>
<feature type="transmembrane region" description="Helical" evidence="2">
    <location>
        <begin position="413"/>
        <end position="433"/>
    </location>
</feature>
<feature type="transmembrane region" description="Helical" evidence="2">
    <location>
        <begin position="606"/>
        <end position="624"/>
    </location>
</feature>
<dbReference type="Proteomes" id="UP000218399">
    <property type="component" value="Unassembled WGS sequence"/>
</dbReference>
<feature type="transmembrane region" description="Helical" evidence="2">
    <location>
        <begin position="633"/>
        <end position="653"/>
    </location>
</feature>
<evidence type="ECO:0000313" key="4">
    <source>
        <dbReference type="Proteomes" id="UP000218399"/>
    </source>
</evidence>
<feature type="transmembrane region" description="Helical" evidence="2">
    <location>
        <begin position="517"/>
        <end position="537"/>
    </location>
</feature>
<keyword evidence="2" id="KW-0472">Membrane</keyword>
<evidence type="ECO:0000313" key="3">
    <source>
        <dbReference type="EMBL" id="PAU68780.1"/>
    </source>
</evidence>
<keyword evidence="2" id="KW-0812">Transmembrane</keyword>
<dbReference type="EMBL" id="MVOH01000003">
    <property type="protein sequence ID" value="PAU68780.1"/>
    <property type="molecule type" value="Genomic_DNA"/>
</dbReference>
<feature type="transmembrane region" description="Helical" evidence="2">
    <location>
        <begin position="715"/>
        <end position="734"/>
    </location>
</feature>
<feature type="region of interest" description="Disordered" evidence="1">
    <location>
        <begin position="1"/>
        <end position="36"/>
    </location>
</feature>
<dbReference type="AlphaFoldDB" id="A0A2A2EIJ4"/>
<name>A0A2A2EIJ4_9BIFI</name>
<accession>A0A2A2EIJ4</accession>
<feature type="transmembrane region" description="Helical" evidence="2">
    <location>
        <begin position="381"/>
        <end position="401"/>
    </location>
</feature>
<comment type="caution">
    <text evidence="3">The sequence shown here is derived from an EMBL/GenBank/DDBJ whole genome shotgun (WGS) entry which is preliminary data.</text>
</comment>
<keyword evidence="2" id="KW-1133">Transmembrane helix</keyword>
<keyword evidence="4" id="KW-1185">Reference proteome</keyword>
<feature type="transmembrane region" description="Helical" evidence="2">
    <location>
        <begin position="228"/>
        <end position="248"/>
    </location>
</feature>
<feature type="transmembrane region" description="Helical" evidence="2">
    <location>
        <begin position="439"/>
        <end position="458"/>
    </location>
</feature>
<proteinExistence type="predicted"/>
<sequence>MKQNANSVLGPLPRTSRDGTPADKNDDESTPRRKRQCGARSKSLWIAIIIGIVMVAMCEIGFFNLGHWRTVGLQHATVGESQLGEGLASLGGGRYRITDPEEATITVPVSDNGKPVDVESLRIVVGDTETPGASTRASVQLKTTTDNTATRDAWVDGRDSDGGWMDGRHIFTYSGDPADQYYLIGKKLQTYESTEVRITFLEDEDSVVSFERLEVNPTIPFRINPLRLAFELVVAAFFVLFRPTSSIYRAQVDLHSVRQRIALAVYVIGLSAIAVLVTRIGGTIQGGFHGAFRHIIDPNQYQHLADALLHGHAWLDLPVDPSLSTMDNPYNYFERLHLAQQGHQYYWDYAFHGGKYYCYFGVVPALFTFVPYQLVTGAWMPTWYSIALSSVLAIVFGALLVRRIAHDYFPRASLGIVWLVTIGFSFGTCIFTYCFSSTFYNVPMACALALVLMGLWFWQISKREDGSVNGWYVAAGSLCMALLLGTRPQFILAWVLAFPLFWPQITKYRTLFSKRGVCSTICALVPFIVVSIPLMYYNYIRFGSWTDFGAYYNLTVYDLSSRNASKYTLLPALFTQLFQPPSTTSEFPFLTTTDTVLAGPNEPSTGGYFAAFPIALMALLFILVRQQLRKRHVWGMSIMLMVLAFIAVLFDTYKSGTSMRYYGDFGYLVMLCMVFVALSFADAAQEAPGLAPDGSAFASVSPGPYRTLGFRTLQTVLVTLVVLTAVMTLVGLLVPGRFDSWASMHPRPYNAIRSWFIGLTA</sequence>
<reference evidence="3 4" key="1">
    <citation type="journal article" date="2017" name="ISME J.">
        <title>Unveiling bifidobacterial biogeography across the mammalian branch of the tree of life.</title>
        <authorList>
            <person name="Milani C."/>
            <person name="Mangifesta M."/>
            <person name="Mancabelli L."/>
            <person name="Lugli G.A."/>
            <person name="James K."/>
            <person name="Duranti S."/>
            <person name="Turroni F."/>
            <person name="Ferrario C."/>
            <person name="Ossiprandi M.C."/>
            <person name="van Sinderen D."/>
            <person name="Ventura M."/>
        </authorList>
    </citation>
    <scope>NUCLEOTIDE SEQUENCE [LARGE SCALE GENOMIC DNA]</scope>
    <source>
        <strain evidence="4">Ham19E</strain>
    </source>
</reference>
<feature type="compositionally biased region" description="Basic and acidic residues" evidence="1">
    <location>
        <begin position="15"/>
        <end position="31"/>
    </location>
</feature>